<dbReference type="PANTHER" id="PTHR42718">
    <property type="entry name" value="MAJOR FACILITATOR SUPERFAMILY MULTIDRUG TRANSPORTER MFSC"/>
    <property type="match status" value="1"/>
</dbReference>
<keyword evidence="3 5" id="KW-1133">Transmembrane helix</keyword>
<dbReference type="Gene3D" id="1.20.1720.10">
    <property type="entry name" value="Multidrug resistance protein D"/>
    <property type="match status" value="1"/>
</dbReference>
<comment type="subcellular location">
    <subcellularLocation>
        <location evidence="1">Membrane</location>
        <topology evidence="1">Multi-pass membrane protein</topology>
    </subcellularLocation>
</comment>
<dbReference type="InterPro" id="IPR036259">
    <property type="entry name" value="MFS_trans_sf"/>
</dbReference>
<evidence type="ECO:0000256" key="3">
    <source>
        <dbReference type="ARBA" id="ARBA00022989"/>
    </source>
</evidence>
<feature type="transmembrane region" description="Helical" evidence="5">
    <location>
        <begin position="375"/>
        <end position="394"/>
    </location>
</feature>
<feature type="transmembrane region" description="Helical" evidence="5">
    <location>
        <begin position="350"/>
        <end position="368"/>
    </location>
</feature>
<feature type="transmembrane region" description="Helical" evidence="5">
    <location>
        <begin position="241"/>
        <end position="260"/>
    </location>
</feature>
<feature type="transmembrane region" description="Helical" evidence="5">
    <location>
        <begin position="477"/>
        <end position="496"/>
    </location>
</feature>
<organism evidence="7 8">
    <name type="scientific">Podospora australis</name>
    <dbReference type="NCBI Taxonomy" id="1536484"/>
    <lineage>
        <taxon>Eukaryota</taxon>
        <taxon>Fungi</taxon>
        <taxon>Dikarya</taxon>
        <taxon>Ascomycota</taxon>
        <taxon>Pezizomycotina</taxon>
        <taxon>Sordariomycetes</taxon>
        <taxon>Sordariomycetidae</taxon>
        <taxon>Sordariales</taxon>
        <taxon>Podosporaceae</taxon>
        <taxon>Podospora</taxon>
    </lineage>
</organism>
<feature type="transmembrane region" description="Helical" evidence="5">
    <location>
        <begin position="120"/>
        <end position="140"/>
    </location>
</feature>
<keyword evidence="4 5" id="KW-0472">Membrane</keyword>
<proteinExistence type="predicted"/>
<gene>
    <name evidence="7" type="ORF">QBC35DRAFT_441045</name>
</gene>
<dbReference type="Proteomes" id="UP001302126">
    <property type="component" value="Unassembled WGS sequence"/>
</dbReference>
<dbReference type="SUPFAM" id="SSF103473">
    <property type="entry name" value="MFS general substrate transporter"/>
    <property type="match status" value="1"/>
</dbReference>
<dbReference type="Gene3D" id="1.20.1250.20">
    <property type="entry name" value="MFS general substrate transporter like domains"/>
    <property type="match status" value="1"/>
</dbReference>
<accession>A0AAN7AFG0</accession>
<evidence type="ECO:0000259" key="6">
    <source>
        <dbReference type="PROSITE" id="PS50850"/>
    </source>
</evidence>
<sequence length="519" mass="55184">MAIDTISESLVTDPKSYSEAKADITYSSDNTVIAPQPQTVDAKQDSDEKYQTLFLIFITLTQLVQCIPLGAGINAGLSIGSSLGASHLSSVWVVASYPLTQGSFVLIGGRLGEIYGHKHALTAGSLWWILWAMAGGYSTNLVAMCVFRGLCGMGGGLMAPNIVALIGVTFPPGKKRNLGMALFGAMAPVGAAGGSLVAAVVVQLAGWPWLFFMLGLLGAVVYGIAIASVPADKPVDPNGKIDYGGAYLGVAALILFNFVWNQAPIVGWSTPYEIALLIVALLHCAAFCYWEAKVASEPILPFNIWHAPSFGKLMIAIFFVYMSIGTYFWYMNIYLQTIRGETIIQVGVQFLPLAIAGTIVPFLAAWLVPRLPAQVIVGLGCLITVIINVMLATIPADITYWAIAFPSLFLSAFTIDLVTTSAQIIASNTVPMKHQGAAASLVGTLLSYGMSTGLGFAGTVEVHTFDEGRNLLKGYHSAGYLAVGMSVISLVLCFFIRIPKDTREGWGDDDETAAARGQV</sequence>
<protein>
    <submittedName>
        <fullName evidence="7">MFS general substrate transporter</fullName>
    </submittedName>
</protein>
<dbReference type="GO" id="GO:0022857">
    <property type="term" value="F:transmembrane transporter activity"/>
    <property type="evidence" value="ECO:0007669"/>
    <property type="project" value="InterPro"/>
</dbReference>
<evidence type="ECO:0000313" key="7">
    <source>
        <dbReference type="EMBL" id="KAK4184644.1"/>
    </source>
</evidence>
<feature type="transmembrane region" description="Helical" evidence="5">
    <location>
        <begin position="180"/>
        <end position="201"/>
    </location>
</feature>
<dbReference type="AlphaFoldDB" id="A0AAN7AFG0"/>
<keyword evidence="8" id="KW-1185">Reference proteome</keyword>
<dbReference type="PROSITE" id="PS50850">
    <property type="entry name" value="MFS"/>
    <property type="match status" value="1"/>
</dbReference>
<evidence type="ECO:0000256" key="5">
    <source>
        <dbReference type="SAM" id="Phobius"/>
    </source>
</evidence>
<comment type="caution">
    <text evidence="7">The sequence shown here is derived from an EMBL/GenBank/DDBJ whole genome shotgun (WGS) entry which is preliminary data.</text>
</comment>
<feature type="transmembrane region" description="Helical" evidence="5">
    <location>
        <begin position="310"/>
        <end position="330"/>
    </location>
</feature>
<evidence type="ECO:0000256" key="4">
    <source>
        <dbReference type="ARBA" id="ARBA00023136"/>
    </source>
</evidence>
<feature type="transmembrane region" description="Helical" evidence="5">
    <location>
        <begin position="53"/>
        <end position="77"/>
    </location>
</feature>
<reference evidence="7" key="2">
    <citation type="submission" date="2023-05" db="EMBL/GenBank/DDBJ databases">
        <authorList>
            <consortium name="Lawrence Berkeley National Laboratory"/>
            <person name="Steindorff A."/>
            <person name="Hensen N."/>
            <person name="Bonometti L."/>
            <person name="Westerberg I."/>
            <person name="Brannstrom I.O."/>
            <person name="Guillou S."/>
            <person name="Cros-Aarteil S."/>
            <person name="Calhoun S."/>
            <person name="Haridas S."/>
            <person name="Kuo A."/>
            <person name="Mondo S."/>
            <person name="Pangilinan J."/>
            <person name="Riley R."/>
            <person name="Labutti K."/>
            <person name="Andreopoulos B."/>
            <person name="Lipzen A."/>
            <person name="Chen C."/>
            <person name="Yanf M."/>
            <person name="Daum C."/>
            <person name="Ng V."/>
            <person name="Clum A."/>
            <person name="Ohm R."/>
            <person name="Martin F."/>
            <person name="Silar P."/>
            <person name="Natvig D."/>
            <person name="Lalanne C."/>
            <person name="Gautier V."/>
            <person name="Ament-Velasquez S.L."/>
            <person name="Kruys A."/>
            <person name="Hutchinson M.I."/>
            <person name="Powell A.J."/>
            <person name="Barry K."/>
            <person name="Miller A.N."/>
            <person name="Grigoriev I.V."/>
            <person name="Debuchy R."/>
            <person name="Gladieux P."/>
            <person name="Thoren M.H."/>
            <person name="Johannesson H."/>
        </authorList>
    </citation>
    <scope>NUCLEOTIDE SEQUENCE</scope>
    <source>
        <strain evidence="7">PSN309</strain>
    </source>
</reference>
<evidence type="ECO:0000256" key="1">
    <source>
        <dbReference type="ARBA" id="ARBA00004141"/>
    </source>
</evidence>
<evidence type="ECO:0000313" key="8">
    <source>
        <dbReference type="Proteomes" id="UP001302126"/>
    </source>
</evidence>
<dbReference type="GO" id="GO:0016020">
    <property type="term" value="C:membrane"/>
    <property type="evidence" value="ECO:0007669"/>
    <property type="project" value="UniProtKB-SubCell"/>
</dbReference>
<feature type="transmembrane region" description="Helical" evidence="5">
    <location>
        <begin position="146"/>
        <end position="168"/>
    </location>
</feature>
<dbReference type="EMBL" id="MU864480">
    <property type="protein sequence ID" value="KAK4184644.1"/>
    <property type="molecule type" value="Genomic_DNA"/>
</dbReference>
<feature type="transmembrane region" description="Helical" evidence="5">
    <location>
        <begin position="400"/>
        <end position="425"/>
    </location>
</feature>
<feature type="domain" description="Major facilitator superfamily (MFS) profile" evidence="6">
    <location>
        <begin position="54"/>
        <end position="501"/>
    </location>
</feature>
<dbReference type="Pfam" id="PF07690">
    <property type="entry name" value="MFS_1"/>
    <property type="match status" value="1"/>
</dbReference>
<feature type="transmembrane region" description="Helical" evidence="5">
    <location>
        <begin position="207"/>
        <end position="229"/>
    </location>
</feature>
<feature type="transmembrane region" description="Helical" evidence="5">
    <location>
        <begin position="89"/>
        <end position="108"/>
    </location>
</feature>
<dbReference type="InterPro" id="IPR011701">
    <property type="entry name" value="MFS"/>
</dbReference>
<keyword evidence="2 5" id="KW-0812">Transmembrane</keyword>
<feature type="transmembrane region" description="Helical" evidence="5">
    <location>
        <begin position="437"/>
        <end position="457"/>
    </location>
</feature>
<name>A0AAN7AFG0_9PEZI</name>
<feature type="transmembrane region" description="Helical" evidence="5">
    <location>
        <begin position="272"/>
        <end position="290"/>
    </location>
</feature>
<dbReference type="PANTHER" id="PTHR42718:SF41">
    <property type="entry name" value="MFS TRANSPORTER OF UNKOWN SPECIFICITY (AFU_ORTHOLOGUE AFUA_5G09940)-RELATED"/>
    <property type="match status" value="1"/>
</dbReference>
<reference evidence="7" key="1">
    <citation type="journal article" date="2023" name="Mol. Phylogenet. Evol.">
        <title>Genome-scale phylogeny and comparative genomics of the fungal order Sordariales.</title>
        <authorList>
            <person name="Hensen N."/>
            <person name="Bonometti L."/>
            <person name="Westerberg I."/>
            <person name="Brannstrom I.O."/>
            <person name="Guillou S."/>
            <person name="Cros-Aarteil S."/>
            <person name="Calhoun S."/>
            <person name="Haridas S."/>
            <person name="Kuo A."/>
            <person name="Mondo S."/>
            <person name="Pangilinan J."/>
            <person name="Riley R."/>
            <person name="LaButti K."/>
            <person name="Andreopoulos B."/>
            <person name="Lipzen A."/>
            <person name="Chen C."/>
            <person name="Yan M."/>
            <person name="Daum C."/>
            <person name="Ng V."/>
            <person name="Clum A."/>
            <person name="Steindorff A."/>
            <person name="Ohm R.A."/>
            <person name="Martin F."/>
            <person name="Silar P."/>
            <person name="Natvig D.O."/>
            <person name="Lalanne C."/>
            <person name="Gautier V."/>
            <person name="Ament-Velasquez S.L."/>
            <person name="Kruys A."/>
            <person name="Hutchinson M.I."/>
            <person name="Powell A.J."/>
            <person name="Barry K."/>
            <person name="Miller A.N."/>
            <person name="Grigoriev I.V."/>
            <person name="Debuchy R."/>
            <person name="Gladieux P."/>
            <person name="Hiltunen Thoren M."/>
            <person name="Johannesson H."/>
        </authorList>
    </citation>
    <scope>NUCLEOTIDE SEQUENCE</scope>
    <source>
        <strain evidence="7">PSN309</strain>
    </source>
</reference>
<dbReference type="InterPro" id="IPR020846">
    <property type="entry name" value="MFS_dom"/>
</dbReference>
<evidence type="ECO:0000256" key="2">
    <source>
        <dbReference type="ARBA" id="ARBA00022692"/>
    </source>
</evidence>